<dbReference type="InParanoid" id="A0A165DIS1"/>
<gene>
    <name evidence="2" type="ORF">EXIGLDRAFT_776311</name>
</gene>
<dbReference type="AlphaFoldDB" id="A0A165DIS1"/>
<reference evidence="2 3" key="1">
    <citation type="journal article" date="2016" name="Mol. Biol. Evol.">
        <title>Comparative Genomics of Early-Diverging Mushroom-Forming Fungi Provides Insights into the Origins of Lignocellulose Decay Capabilities.</title>
        <authorList>
            <person name="Nagy L.G."/>
            <person name="Riley R."/>
            <person name="Tritt A."/>
            <person name="Adam C."/>
            <person name="Daum C."/>
            <person name="Floudas D."/>
            <person name="Sun H."/>
            <person name="Yadav J.S."/>
            <person name="Pangilinan J."/>
            <person name="Larsson K.H."/>
            <person name="Matsuura K."/>
            <person name="Barry K."/>
            <person name="Labutti K."/>
            <person name="Kuo R."/>
            <person name="Ohm R.A."/>
            <person name="Bhattacharya S.S."/>
            <person name="Shirouzu T."/>
            <person name="Yoshinaga Y."/>
            <person name="Martin F.M."/>
            <person name="Grigoriev I.V."/>
            <person name="Hibbett D.S."/>
        </authorList>
    </citation>
    <scope>NUCLEOTIDE SEQUENCE [LARGE SCALE GENOMIC DNA]</scope>
    <source>
        <strain evidence="2 3">HHB12029</strain>
    </source>
</reference>
<keyword evidence="3" id="KW-1185">Reference proteome</keyword>
<evidence type="ECO:0000256" key="1">
    <source>
        <dbReference type="SAM" id="MobiDB-lite"/>
    </source>
</evidence>
<dbReference type="EMBL" id="KV426216">
    <property type="protein sequence ID" value="KZV84638.1"/>
    <property type="molecule type" value="Genomic_DNA"/>
</dbReference>
<accession>A0A165DIS1</accession>
<dbReference type="Proteomes" id="UP000077266">
    <property type="component" value="Unassembled WGS sequence"/>
</dbReference>
<name>A0A165DIS1_EXIGL</name>
<protein>
    <submittedName>
        <fullName evidence="2">Uncharacterized protein</fullName>
    </submittedName>
</protein>
<evidence type="ECO:0000313" key="3">
    <source>
        <dbReference type="Proteomes" id="UP000077266"/>
    </source>
</evidence>
<dbReference type="OrthoDB" id="2770090at2759"/>
<proteinExistence type="predicted"/>
<organism evidence="2 3">
    <name type="scientific">Exidia glandulosa HHB12029</name>
    <dbReference type="NCBI Taxonomy" id="1314781"/>
    <lineage>
        <taxon>Eukaryota</taxon>
        <taxon>Fungi</taxon>
        <taxon>Dikarya</taxon>
        <taxon>Basidiomycota</taxon>
        <taxon>Agaricomycotina</taxon>
        <taxon>Agaricomycetes</taxon>
        <taxon>Auriculariales</taxon>
        <taxon>Exidiaceae</taxon>
        <taxon>Exidia</taxon>
    </lineage>
</organism>
<sequence length="189" mass="21858">MDPAGVRSAYRLTLRAISASVMHQSRSTHAIRRLYGPTFRGAAQVAQALRDDQLQPAERTRLTGWLRTWNARVDETLKMLLNSAQSHGLTSKITRNLSHIQCMYMDIEDYRISRTHGEWDSQRPDEDRQRLIPKPKAVEKKKEEREIEDKGWGPLSQVILMAENTAGVHLGRLTFNKEMRRLRGKALRR</sequence>
<feature type="region of interest" description="Disordered" evidence="1">
    <location>
        <begin position="118"/>
        <end position="146"/>
    </location>
</feature>
<evidence type="ECO:0000313" key="2">
    <source>
        <dbReference type="EMBL" id="KZV84638.1"/>
    </source>
</evidence>